<dbReference type="Pfam" id="PF01869">
    <property type="entry name" value="BcrAD_BadFG"/>
    <property type="match status" value="1"/>
</dbReference>
<name>A0A6I4ZUL0_9BACI</name>
<dbReference type="OrthoDB" id="9772633at2"/>
<feature type="domain" description="ATPase BadF/BadG/BcrA/BcrD type" evidence="1">
    <location>
        <begin position="8"/>
        <end position="300"/>
    </location>
</feature>
<evidence type="ECO:0000313" key="3">
    <source>
        <dbReference type="Proteomes" id="UP000468638"/>
    </source>
</evidence>
<dbReference type="Proteomes" id="UP000468638">
    <property type="component" value="Unassembled WGS sequence"/>
</dbReference>
<comment type="caution">
    <text evidence="2">The sequence shown here is derived from an EMBL/GenBank/DDBJ whole genome shotgun (WGS) entry which is preliminary data.</text>
</comment>
<dbReference type="InterPro" id="IPR043129">
    <property type="entry name" value="ATPase_NBD"/>
</dbReference>
<dbReference type="PANTHER" id="PTHR43190:SF3">
    <property type="entry name" value="N-ACETYL-D-GLUCOSAMINE KINASE"/>
    <property type="match status" value="1"/>
</dbReference>
<dbReference type="InterPro" id="IPR002731">
    <property type="entry name" value="ATPase_BadF"/>
</dbReference>
<organism evidence="2 3">
    <name type="scientific">Pontibacillus yanchengensis</name>
    <dbReference type="NCBI Taxonomy" id="462910"/>
    <lineage>
        <taxon>Bacteria</taxon>
        <taxon>Bacillati</taxon>
        <taxon>Bacillota</taxon>
        <taxon>Bacilli</taxon>
        <taxon>Bacillales</taxon>
        <taxon>Bacillaceae</taxon>
        <taxon>Pontibacillus</taxon>
    </lineage>
</organism>
<dbReference type="Gene3D" id="3.30.420.40">
    <property type="match status" value="2"/>
</dbReference>
<dbReference type="RefSeq" id="WP_160848760.1">
    <property type="nucleotide sequence ID" value="NZ_WMEQ01000006.1"/>
</dbReference>
<dbReference type="InterPro" id="IPR052519">
    <property type="entry name" value="Euk-type_GlcNAc_Kinase"/>
</dbReference>
<dbReference type="PANTHER" id="PTHR43190">
    <property type="entry name" value="N-ACETYL-D-GLUCOSAMINE KINASE"/>
    <property type="match status" value="1"/>
</dbReference>
<reference evidence="2 3" key="1">
    <citation type="submission" date="2019-11" db="EMBL/GenBank/DDBJ databases">
        <title>Genome sequences of 17 halophilic strains isolated from different environments.</title>
        <authorList>
            <person name="Furrow R.E."/>
        </authorList>
    </citation>
    <scope>NUCLEOTIDE SEQUENCE [LARGE SCALE GENOMIC DNA]</scope>
    <source>
        <strain evidence="2 3">22514_16_FS</strain>
    </source>
</reference>
<dbReference type="AlphaFoldDB" id="A0A6I4ZUL0"/>
<dbReference type="SUPFAM" id="SSF53067">
    <property type="entry name" value="Actin-like ATPase domain"/>
    <property type="match status" value="2"/>
</dbReference>
<accession>A0A6I4ZUL0</accession>
<dbReference type="CDD" id="cd24007">
    <property type="entry name" value="ASKHA_NBD_eukNAGK-like"/>
    <property type="match status" value="1"/>
</dbReference>
<evidence type="ECO:0000259" key="1">
    <source>
        <dbReference type="Pfam" id="PF01869"/>
    </source>
</evidence>
<evidence type="ECO:0000313" key="2">
    <source>
        <dbReference type="EMBL" id="MYL33915.1"/>
    </source>
</evidence>
<sequence>MQLNNMYIGIDGGGSKTEAMMCDEKGVVVARTVGGSTNVKSRSTDAIKQTLKELFHDLFIQADVAYEHVTGVFVSSAGGDRLEDHERWQDWIYEVAPGIRGKMDVRNDAYGALASGTFSMEGTVLIAGTGSIAYSILDGESRRVGGWGYLLGDEGSGYDLGRQALSKVAHMHDGLMELDLEFMQIMLTSLQVDSAAEVITAVYEDDYPRRRIASLAEHVILLAQAGNATARQIIGEALRSLLELVDQVHSEDVPLVLSGGMFQSTFMRLAFCNLFEKKYPHHHAIIHPDVPPVVGALVCALLLGEETVTNEVKENLQSSSRSLNRSFT</sequence>
<gene>
    <name evidence="2" type="ORF">GLW05_09920</name>
</gene>
<proteinExistence type="predicted"/>
<dbReference type="EMBL" id="WMEQ01000006">
    <property type="protein sequence ID" value="MYL33915.1"/>
    <property type="molecule type" value="Genomic_DNA"/>
</dbReference>
<protein>
    <recommendedName>
        <fullName evidence="1">ATPase BadF/BadG/BcrA/BcrD type domain-containing protein</fullName>
    </recommendedName>
</protein>